<keyword evidence="6 9" id="KW-1133">Transmembrane helix</keyword>
<protein>
    <recommendedName>
        <fullName evidence="3">Arginine/agmatine antiporter</fullName>
    </recommendedName>
</protein>
<evidence type="ECO:0000256" key="4">
    <source>
        <dbReference type="ARBA" id="ARBA00022475"/>
    </source>
</evidence>
<evidence type="ECO:0000313" key="10">
    <source>
        <dbReference type="EMBL" id="MDM9630319.1"/>
    </source>
</evidence>
<dbReference type="Proteomes" id="UP001174839">
    <property type="component" value="Unassembled WGS sequence"/>
</dbReference>
<keyword evidence="4" id="KW-1003">Cell membrane</keyword>
<comment type="function">
    <text evidence="8">Major component of the acid-resistance (AR) system allowing enteric pathogens to survive the acidic environment in the stomach. Exchanges extracellular arginine for its intracellular decarboxylation product agmatine (Agm) thereby expelling intracellular protons. Probably undergoes several conformational states in order to translocate the substrate across the membrane; keeps the substrate accessible to only 1 side of the membrane at a time by opening and closing 3 membrane-internal gates.</text>
</comment>
<evidence type="ECO:0000256" key="5">
    <source>
        <dbReference type="ARBA" id="ARBA00022692"/>
    </source>
</evidence>
<feature type="transmembrane region" description="Helical" evidence="9">
    <location>
        <begin position="229"/>
        <end position="251"/>
    </location>
</feature>
<evidence type="ECO:0000313" key="11">
    <source>
        <dbReference type="Proteomes" id="UP001174839"/>
    </source>
</evidence>
<dbReference type="PANTHER" id="PTHR42770">
    <property type="entry name" value="AMINO ACID TRANSPORTER-RELATED"/>
    <property type="match status" value="1"/>
</dbReference>
<dbReference type="PIRSF" id="PIRSF006060">
    <property type="entry name" value="AA_transporter"/>
    <property type="match status" value="1"/>
</dbReference>
<feature type="transmembrane region" description="Helical" evidence="9">
    <location>
        <begin position="412"/>
        <end position="430"/>
    </location>
</feature>
<evidence type="ECO:0000256" key="6">
    <source>
        <dbReference type="ARBA" id="ARBA00022989"/>
    </source>
</evidence>
<evidence type="ECO:0000256" key="3">
    <source>
        <dbReference type="ARBA" id="ARBA00021069"/>
    </source>
</evidence>
<dbReference type="InterPro" id="IPR050367">
    <property type="entry name" value="APC_superfamily"/>
</dbReference>
<dbReference type="RefSeq" id="WP_289723678.1">
    <property type="nucleotide sequence ID" value="NZ_JAUDUY010000001.1"/>
</dbReference>
<proteinExistence type="inferred from homology"/>
<feature type="transmembrane region" description="Helical" evidence="9">
    <location>
        <begin position="277"/>
        <end position="297"/>
    </location>
</feature>
<dbReference type="EMBL" id="JAUDUY010000001">
    <property type="protein sequence ID" value="MDM9630319.1"/>
    <property type="molecule type" value="Genomic_DNA"/>
</dbReference>
<dbReference type="Gene3D" id="1.20.1740.10">
    <property type="entry name" value="Amino acid/polyamine transporter I"/>
    <property type="match status" value="1"/>
</dbReference>
<accession>A0ABT7WBM9</accession>
<name>A0ABT7WBM9_9FLAO</name>
<feature type="transmembrane region" description="Helical" evidence="9">
    <location>
        <begin position="154"/>
        <end position="175"/>
    </location>
</feature>
<organism evidence="10 11">
    <name type="scientific">Robiginitalea aurantiaca</name>
    <dbReference type="NCBI Taxonomy" id="3056915"/>
    <lineage>
        <taxon>Bacteria</taxon>
        <taxon>Pseudomonadati</taxon>
        <taxon>Bacteroidota</taxon>
        <taxon>Flavobacteriia</taxon>
        <taxon>Flavobacteriales</taxon>
        <taxon>Flavobacteriaceae</taxon>
        <taxon>Robiginitalea</taxon>
    </lineage>
</organism>
<gene>
    <name evidence="10" type="ORF">QU605_02480</name>
</gene>
<feature type="transmembrane region" description="Helical" evidence="9">
    <location>
        <begin position="124"/>
        <end position="142"/>
    </location>
</feature>
<dbReference type="PANTHER" id="PTHR42770:SF18">
    <property type="entry name" value="ARGININE_AGMATINE ANTIPORTER"/>
    <property type="match status" value="1"/>
</dbReference>
<evidence type="ECO:0000256" key="7">
    <source>
        <dbReference type="ARBA" id="ARBA00023136"/>
    </source>
</evidence>
<evidence type="ECO:0000256" key="1">
    <source>
        <dbReference type="ARBA" id="ARBA00004651"/>
    </source>
</evidence>
<evidence type="ECO:0000256" key="9">
    <source>
        <dbReference type="SAM" id="Phobius"/>
    </source>
</evidence>
<feature type="transmembrane region" description="Helical" evidence="9">
    <location>
        <begin position="387"/>
        <end position="406"/>
    </location>
</feature>
<dbReference type="Pfam" id="PF13520">
    <property type="entry name" value="AA_permease_2"/>
    <property type="match status" value="1"/>
</dbReference>
<evidence type="ECO:0000256" key="2">
    <source>
        <dbReference type="ARBA" id="ARBA00008220"/>
    </source>
</evidence>
<feature type="transmembrane region" description="Helical" evidence="9">
    <location>
        <begin position="190"/>
        <end position="208"/>
    </location>
</feature>
<comment type="subcellular location">
    <subcellularLocation>
        <location evidence="1">Cell membrane</location>
        <topology evidence="1">Multi-pass membrane protein</topology>
    </subcellularLocation>
</comment>
<evidence type="ECO:0000256" key="8">
    <source>
        <dbReference type="ARBA" id="ARBA00045636"/>
    </source>
</evidence>
<comment type="caution">
    <text evidence="10">The sequence shown here is derived from an EMBL/GenBank/DDBJ whole genome shotgun (WGS) entry which is preliminary data.</text>
</comment>
<keyword evidence="5 9" id="KW-0812">Transmembrane</keyword>
<comment type="similarity">
    <text evidence="2">Belongs to the amino acid-polyamine-organocation (APC) superfamily. Basic amino acid/polyamine antiporter (APA) (TC 2.A.3.2) family.</text>
</comment>
<keyword evidence="7 9" id="KW-0472">Membrane</keyword>
<dbReference type="InterPro" id="IPR002293">
    <property type="entry name" value="AA/rel_permease1"/>
</dbReference>
<feature type="transmembrane region" description="Helical" evidence="9">
    <location>
        <begin position="85"/>
        <end position="112"/>
    </location>
</feature>
<feature type="transmembrane region" description="Helical" evidence="9">
    <location>
        <begin position="41"/>
        <end position="64"/>
    </location>
</feature>
<feature type="transmembrane region" description="Helical" evidence="9">
    <location>
        <begin position="12"/>
        <end position="35"/>
    </location>
</feature>
<keyword evidence="11" id="KW-1185">Reference proteome</keyword>
<feature type="transmembrane region" description="Helical" evidence="9">
    <location>
        <begin position="323"/>
        <end position="341"/>
    </location>
</feature>
<sequence length="438" mass="46504">MASDSGKQTLGIWMTTALVIGNMIGAGIFMMPAALAGFGGISILGWLVSSVGAILLARVFSALTKMIPKSHGGPYAFARAGFGDYIGFLVAWGYWISIWIANAAITIAFVSAMSVFFPIFKTDPLVGVAVSLATIWGLTWVNSRGVRSSGKLQVVTTILKLAPIVIIIIGGFFYFDPSNFVPFNTSEGSSLEAIAATGALTFFSFLGVESATVPSDKVRNPRKTIPRATMLGTLITTAVYVLSTVVIMGMIPSADLAVSAAPFADAMRIMSGGLGEGILAAGVAIASFGALNGWIFIQSQIAEATAADGLFPEIFRKENRHGVPFWGMAIGSSLSCGVVLMNYTDGLVEQFSFMILLSTFCTLIPYLFASASFVVLSLQNSKRNQSLAGIFTLGSLTFAFSLWAIYGAGEASVLWGFILLMLGTPVYVYMKWKNNPDE</sequence>
<reference evidence="10" key="1">
    <citation type="submission" date="2023-06" db="EMBL/GenBank/DDBJ databases">
        <title>Robiginitalea aurantiacus sp. nov. and Algoriphagus sediminis sp. nov., isolated from coastal sediment.</title>
        <authorList>
            <person name="Zhou Z.Y."/>
            <person name="An J."/>
            <person name="Jia Y.W."/>
            <person name="Du Z.J."/>
        </authorList>
    </citation>
    <scope>NUCLEOTIDE SEQUENCE</scope>
    <source>
        <strain evidence="10">M39</strain>
    </source>
</reference>
<feature type="transmembrane region" description="Helical" evidence="9">
    <location>
        <begin position="353"/>
        <end position="375"/>
    </location>
</feature>